<keyword evidence="2" id="KW-0812">Transmembrane</keyword>
<organism evidence="3 4">
    <name type="scientific">Lyngbya aestuarii BL J</name>
    <dbReference type="NCBI Taxonomy" id="1348334"/>
    <lineage>
        <taxon>Bacteria</taxon>
        <taxon>Bacillati</taxon>
        <taxon>Cyanobacteriota</taxon>
        <taxon>Cyanophyceae</taxon>
        <taxon>Oscillatoriophycideae</taxon>
        <taxon>Oscillatoriales</taxon>
        <taxon>Microcoleaceae</taxon>
        <taxon>Lyngbya</taxon>
    </lineage>
</organism>
<feature type="compositionally biased region" description="Polar residues" evidence="1">
    <location>
        <begin position="1"/>
        <end position="13"/>
    </location>
</feature>
<proteinExistence type="predicted"/>
<dbReference type="OrthoDB" id="9881419at2"/>
<sequence>MSLENPSKNNPLEVQSYPPENLNSSTHKKIDRFCYRLIVSSLSGAILTALVGGLILSILNKPIPELLIVIGSNAIGAVSGLLAPSPDER</sequence>
<evidence type="ECO:0000313" key="3">
    <source>
        <dbReference type="EMBL" id="ERT08718.1"/>
    </source>
</evidence>
<feature type="transmembrane region" description="Helical" evidence="2">
    <location>
        <begin position="66"/>
        <end position="83"/>
    </location>
</feature>
<reference evidence="3 4" key="1">
    <citation type="journal article" date="2013" name="Front. Microbiol.">
        <title>Comparative genomic analyses of the cyanobacterium, Lyngbya aestuarii BL J, a powerful hydrogen producer.</title>
        <authorList>
            <person name="Kothari A."/>
            <person name="Vaughn M."/>
            <person name="Garcia-Pichel F."/>
        </authorList>
    </citation>
    <scope>NUCLEOTIDE SEQUENCE [LARGE SCALE GENOMIC DNA]</scope>
    <source>
        <strain evidence="3 4">BL J</strain>
    </source>
</reference>
<keyword evidence="2" id="KW-0472">Membrane</keyword>
<dbReference type="AlphaFoldDB" id="U7QLF5"/>
<dbReference type="EMBL" id="AUZM01000008">
    <property type="protein sequence ID" value="ERT08718.1"/>
    <property type="molecule type" value="Genomic_DNA"/>
</dbReference>
<keyword evidence="4" id="KW-1185">Reference proteome</keyword>
<keyword evidence="2" id="KW-1133">Transmembrane helix</keyword>
<evidence type="ECO:0000256" key="1">
    <source>
        <dbReference type="SAM" id="MobiDB-lite"/>
    </source>
</evidence>
<dbReference type="Proteomes" id="UP000017127">
    <property type="component" value="Unassembled WGS sequence"/>
</dbReference>
<name>U7QLF5_9CYAN</name>
<evidence type="ECO:0000256" key="2">
    <source>
        <dbReference type="SAM" id="Phobius"/>
    </source>
</evidence>
<feature type="transmembrane region" description="Helical" evidence="2">
    <location>
        <begin position="37"/>
        <end position="60"/>
    </location>
</feature>
<comment type="caution">
    <text evidence="3">The sequence shown here is derived from an EMBL/GenBank/DDBJ whole genome shotgun (WGS) entry which is preliminary data.</text>
</comment>
<accession>U7QLF5</accession>
<gene>
    <name evidence="3" type="ORF">M595_1233</name>
</gene>
<protein>
    <submittedName>
        <fullName evidence="3">Uncharacterized protein</fullName>
    </submittedName>
</protein>
<feature type="region of interest" description="Disordered" evidence="1">
    <location>
        <begin position="1"/>
        <end position="25"/>
    </location>
</feature>
<evidence type="ECO:0000313" key="4">
    <source>
        <dbReference type="Proteomes" id="UP000017127"/>
    </source>
</evidence>
<dbReference type="RefSeq" id="WP_023065064.1">
    <property type="nucleotide sequence ID" value="NZ_AUZM01000008.1"/>
</dbReference>